<proteinExistence type="predicted"/>
<evidence type="ECO:0000256" key="1">
    <source>
        <dbReference type="ARBA" id="ARBA00012528"/>
    </source>
</evidence>
<dbReference type="RefSeq" id="WP_182162023.1">
    <property type="nucleotide sequence ID" value="NZ_JACEZT010000005.1"/>
</dbReference>
<reference evidence="5 6" key="1">
    <citation type="submission" date="2020-07" db="EMBL/GenBank/DDBJ databases">
        <title>Novel species isolated from subtropical streams in China.</title>
        <authorList>
            <person name="Lu H."/>
        </authorList>
    </citation>
    <scope>NUCLEOTIDE SEQUENCE [LARGE SCALE GENOMIC DNA]</scope>
    <source>
        <strain evidence="5 6">LX20W</strain>
    </source>
</reference>
<protein>
    <recommendedName>
        <fullName evidence="1">diguanylate cyclase</fullName>
        <ecNumber evidence="1">2.7.7.65</ecNumber>
    </recommendedName>
</protein>
<dbReference type="InterPro" id="IPR050469">
    <property type="entry name" value="Diguanylate_Cyclase"/>
</dbReference>
<dbReference type="InterPro" id="IPR029787">
    <property type="entry name" value="Nucleotide_cyclase"/>
</dbReference>
<dbReference type="GO" id="GO:0043709">
    <property type="term" value="P:cell adhesion involved in single-species biofilm formation"/>
    <property type="evidence" value="ECO:0007669"/>
    <property type="project" value="TreeGrafter"/>
</dbReference>
<dbReference type="GO" id="GO:1902201">
    <property type="term" value="P:negative regulation of bacterial-type flagellum-dependent cell motility"/>
    <property type="evidence" value="ECO:0007669"/>
    <property type="project" value="TreeGrafter"/>
</dbReference>
<evidence type="ECO:0000313" key="5">
    <source>
        <dbReference type="EMBL" id="MBA5637446.1"/>
    </source>
</evidence>
<feature type="domain" description="GGDEF" evidence="4">
    <location>
        <begin position="255"/>
        <end position="385"/>
    </location>
</feature>
<sequence length="409" mass="44836">MNQVSEMLWHRLTGLMPGELKQSELGWLFSPHRHLSLLARRRAGLIVNRVRLFAFLFAVLTPLWSIIDFVVFPFPLWSQLAAMRFVASAAFASLLVYYRSNGDLFNAYRAMALLFAIPTVFYVASHTLLTHYQLTGMSAAIGAGYAFLPFVLLGGLAIFPLAIAESFVVASPILICQAVSGYLRWAAMDWPAFTGAFWLLVLITGVAALAGICQLAFMIALVRQAIRDPLTNAFSRSSGMEILDLHFTMAQRSNAPFALAFLDLDHFKRINDGYGHEAGDQALITMTEQVSRHMRHGDVLARWGGEEFLLIMPGTGIEQARTAIERLRSSGFGQRPEGGPVTASIGIAERRADHVGDWKRLVELADQRMYAAKQGGRDRVVCGVPEPEPGPVVASGQHTPAPAANPALA</sequence>
<keyword evidence="6" id="KW-1185">Reference proteome</keyword>
<dbReference type="InterPro" id="IPR000160">
    <property type="entry name" value="GGDEF_dom"/>
</dbReference>
<feature type="transmembrane region" description="Helical" evidence="3">
    <location>
        <begin position="80"/>
        <end position="98"/>
    </location>
</feature>
<dbReference type="AlphaFoldDB" id="A0A7W2ERU0"/>
<dbReference type="Pfam" id="PF00990">
    <property type="entry name" value="GGDEF"/>
    <property type="match status" value="1"/>
</dbReference>
<feature type="transmembrane region" description="Helical" evidence="3">
    <location>
        <begin position="166"/>
        <end position="185"/>
    </location>
</feature>
<feature type="transmembrane region" description="Helical" evidence="3">
    <location>
        <begin position="197"/>
        <end position="222"/>
    </location>
</feature>
<feature type="transmembrane region" description="Helical" evidence="3">
    <location>
        <begin position="50"/>
        <end position="74"/>
    </location>
</feature>
<feature type="region of interest" description="Disordered" evidence="2">
    <location>
        <begin position="385"/>
        <end position="409"/>
    </location>
</feature>
<dbReference type="InterPro" id="IPR043128">
    <property type="entry name" value="Rev_trsase/Diguanyl_cyclase"/>
</dbReference>
<organism evidence="5 6">
    <name type="scientific">Rugamonas brunnea</name>
    <dbReference type="NCBI Taxonomy" id="2758569"/>
    <lineage>
        <taxon>Bacteria</taxon>
        <taxon>Pseudomonadati</taxon>
        <taxon>Pseudomonadota</taxon>
        <taxon>Betaproteobacteria</taxon>
        <taxon>Burkholderiales</taxon>
        <taxon>Oxalobacteraceae</taxon>
        <taxon>Telluria group</taxon>
        <taxon>Rugamonas</taxon>
    </lineage>
</organism>
<evidence type="ECO:0000259" key="4">
    <source>
        <dbReference type="PROSITE" id="PS50887"/>
    </source>
</evidence>
<dbReference type="EMBL" id="JACEZT010000005">
    <property type="protein sequence ID" value="MBA5637446.1"/>
    <property type="molecule type" value="Genomic_DNA"/>
</dbReference>
<dbReference type="PANTHER" id="PTHR45138">
    <property type="entry name" value="REGULATORY COMPONENTS OF SENSORY TRANSDUCTION SYSTEM"/>
    <property type="match status" value="1"/>
</dbReference>
<dbReference type="PANTHER" id="PTHR45138:SF24">
    <property type="entry name" value="DIGUANYLATE CYCLASE DGCC-RELATED"/>
    <property type="match status" value="1"/>
</dbReference>
<dbReference type="EC" id="2.7.7.65" evidence="1"/>
<gene>
    <name evidence="5" type="ORF">H3H37_10310</name>
</gene>
<feature type="transmembrane region" description="Helical" evidence="3">
    <location>
        <begin position="110"/>
        <end position="129"/>
    </location>
</feature>
<accession>A0A7W2ERU0</accession>
<dbReference type="CDD" id="cd01949">
    <property type="entry name" value="GGDEF"/>
    <property type="match status" value="1"/>
</dbReference>
<evidence type="ECO:0000256" key="3">
    <source>
        <dbReference type="SAM" id="Phobius"/>
    </source>
</evidence>
<dbReference type="SUPFAM" id="SSF55073">
    <property type="entry name" value="Nucleotide cyclase"/>
    <property type="match status" value="1"/>
</dbReference>
<comment type="caution">
    <text evidence="5">The sequence shown here is derived from an EMBL/GenBank/DDBJ whole genome shotgun (WGS) entry which is preliminary data.</text>
</comment>
<dbReference type="Proteomes" id="UP000534388">
    <property type="component" value="Unassembled WGS sequence"/>
</dbReference>
<dbReference type="FunFam" id="3.30.70.270:FF:000001">
    <property type="entry name" value="Diguanylate cyclase domain protein"/>
    <property type="match status" value="1"/>
</dbReference>
<evidence type="ECO:0000256" key="2">
    <source>
        <dbReference type="SAM" id="MobiDB-lite"/>
    </source>
</evidence>
<feature type="transmembrane region" description="Helical" evidence="3">
    <location>
        <begin position="135"/>
        <end position="159"/>
    </location>
</feature>
<keyword evidence="3" id="KW-0812">Transmembrane</keyword>
<dbReference type="Gene3D" id="3.30.70.270">
    <property type="match status" value="1"/>
</dbReference>
<dbReference type="GO" id="GO:0005886">
    <property type="term" value="C:plasma membrane"/>
    <property type="evidence" value="ECO:0007669"/>
    <property type="project" value="TreeGrafter"/>
</dbReference>
<dbReference type="PROSITE" id="PS50887">
    <property type="entry name" value="GGDEF"/>
    <property type="match status" value="1"/>
</dbReference>
<dbReference type="SMART" id="SM00267">
    <property type="entry name" value="GGDEF"/>
    <property type="match status" value="1"/>
</dbReference>
<name>A0A7W2ERU0_9BURK</name>
<keyword evidence="3" id="KW-1133">Transmembrane helix</keyword>
<dbReference type="NCBIfam" id="TIGR00254">
    <property type="entry name" value="GGDEF"/>
    <property type="match status" value="1"/>
</dbReference>
<evidence type="ECO:0000313" key="6">
    <source>
        <dbReference type="Proteomes" id="UP000534388"/>
    </source>
</evidence>
<keyword evidence="3" id="KW-0472">Membrane</keyword>
<dbReference type="GO" id="GO:0052621">
    <property type="term" value="F:diguanylate cyclase activity"/>
    <property type="evidence" value="ECO:0007669"/>
    <property type="project" value="UniProtKB-EC"/>
</dbReference>